<keyword evidence="2" id="KW-0378">Hydrolase</keyword>
<dbReference type="GO" id="GO:0004190">
    <property type="term" value="F:aspartic-type endopeptidase activity"/>
    <property type="evidence" value="ECO:0007669"/>
    <property type="project" value="UniProtKB-KW"/>
</dbReference>
<evidence type="ECO:0000256" key="3">
    <source>
        <dbReference type="SAM" id="MobiDB-lite"/>
    </source>
</evidence>
<protein>
    <recommendedName>
        <fullName evidence="4">Peptidase A1 domain-containing protein</fullName>
    </recommendedName>
</protein>
<feature type="compositionally biased region" description="Low complexity" evidence="3">
    <location>
        <begin position="264"/>
        <end position="279"/>
    </location>
</feature>
<dbReference type="InterPro" id="IPR033121">
    <property type="entry name" value="PEPTIDASE_A1"/>
</dbReference>
<comment type="caution">
    <text evidence="5">The sequence shown here is derived from an EMBL/GenBank/DDBJ whole genome shotgun (WGS) entry which is preliminary data.</text>
</comment>
<feature type="domain" description="Peptidase A1" evidence="4">
    <location>
        <begin position="81"/>
        <end position="502"/>
    </location>
</feature>
<comment type="similarity">
    <text evidence="1">Belongs to the peptidase A1 family.</text>
</comment>
<dbReference type="Pfam" id="PF00026">
    <property type="entry name" value="Asp"/>
    <property type="match status" value="2"/>
</dbReference>
<dbReference type="InterPro" id="IPR021109">
    <property type="entry name" value="Peptidase_aspartic_dom_sf"/>
</dbReference>
<feature type="region of interest" description="Disordered" evidence="3">
    <location>
        <begin position="35"/>
        <end position="64"/>
    </location>
</feature>
<dbReference type="EMBL" id="JAIFTL010000278">
    <property type="protein sequence ID" value="KAG9320573.1"/>
    <property type="molecule type" value="Genomic_DNA"/>
</dbReference>
<keyword evidence="2" id="KW-0645">Protease</keyword>
<evidence type="ECO:0000313" key="6">
    <source>
        <dbReference type="Proteomes" id="UP000717515"/>
    </source>
</evidence>
<dbReference type="CDD" id="cd05471">
    <property type="entry name" value="pepsin_like"/>
    <property type="match status" value="1"/>
</dbReference>
<dbReference type="Proteomes" id="UP000717515">
    <property type="component" value="Unassembled WGS sequence"/>
</dbReference>
<proteinExistence type="inferred from homology"/>
<keyword evidence="2" id="KW-0064">Aspartyl protease</keyword>
<evidence type="ECO:0000256" key="2">
    <source>
        <dbReference type="ARBA" id="ARBA00022750"/>
    </source>
</evidence>
<dbReference type="GO" id="GO:0006508">
    <property type="term" value="P:proteolysis"/>
    <property type="evidence" value="ECO:0007669"/>
    <property type="project" value="InterPro"/>
</dbReference>
<sequence length="505" mass="54753">MSIKLCTALLSALPDLYTSDFFLSTLEHPARFKLDRNEPSSSELPVRSFSEPCGPEEQHSARTPESVVDVALTGIPRDYGYTAPFSIGTYDTEGQAEDRLFHLLIDTGSDLIVLTSEECTDPECRKVSHRFNCSASLACTPVVNTLTGSDRAVQRYGDGTKAAGRLVQDTIRFVASYPGNGLDLGPQADDHTTPTTTTGTGTALKLLDQPILLVDQPGLRLFKSYGTAVDGILGLNLGSAVITKTAIQNLRNTTTVSDLPPSPSAFRPSYASSSSSSSSLDINHHSPQDSTTAVSIGFMSLWLGHSYEPGQGGEMLLNAMDLSRFRGPIHWTERGPSPYDWTVPLDKGMWLLDPLSGQEEAPLVGSEQTFAVMDSGSDGIYLQRSLYDALFLKVPGARQLAETGYWRVPCEGTMELVFGIQGEVYQIPYADWVKKPPSTITTTSTESANATMRMERETGTQMCQSRVNGSSPGPILLGSAFMRTVYTIFDFSKPGQERVGLARLA</sequence>
<feature type="region of interest" description="Disordered" evidence="3">
    <location>
        <begin position="254"/>
        <end position="286"/>
    </location>
</feature>
<evidence type="ECO:0000256" key="1">
    <source>
        <dbReference type="ARBA" id="ARBA00007447"/>
    </source>
</evidence>
<evidence type="ECO:0000259" key="4">
    <source>
        <dbReference type="PROSITE" id="PS51767"/>
    </source>
</evidence>
<gene>
    <name evidence="5" type="ORF">KVV02_002826</name>
</gene>
<accession>A0A9P8CUG7</accession>
<organism evidence="5 6">
    <name type="scientific">Mortierella alpina</name>
    <name type="common">Oleaginous fungus</name>
    <name type="synonym">Mortierella renispora</name>
    <dbReference type="NCBI Taxonomy" id="64518"/>
    <lineage>
        <taxon>Eukaryota</taxon>
        <taxon>Fungi</taxon>
        <taxon>Fungi incertae sedis</taxon>
        <taxon>Mucoromycota</taxon>
        <taxon>Mortierellomycotina</taxon>
        <taxon>Mortierellomycetes</taxon>
        <taxon>Mortierellales</taxon>
        <taxon>Mortierellaceae</taxon>
        <taxon>Mortierella</taxon>
    </lineage>
</organism>
<evidence type="ECO:0000313" key="5">
    <source>
        <dbReference type="EMBL" id="KAG9320573.1"/>
    </source>
</evidence>
<dbReference type="InterPro" id="IPR034164">
    <property type="entry name" value="Pepsin-like_dom"/>
</dbReference>
<dbReference type="Gene3D" id="2.40.70.10">
    <property type="entry name" value="Acid Proteases"/>
    <property type="match status" value="2"/>
</dbReference>
<dbReference type="PANTHER" id="PTHR47966:SF74">
    <property type="entry name" value="AGR407CP"/>
    <property type="match status" value="1"/>
</dbReference>
<dbReference type="SUPFAM" id="SSF50630">
    <property type="entry name" value="Acid proteases"/>
    <property type="match status" value="1"/>
</dbReference>
<name>A0A9P8CUG7_MORAP</name>
<dbReference type="InterPro" id="IPR001969">
    <property type="entry name" value="Aspartic_peptidase_AS"/>
</dbReference>
<dbReference type="PROSITE" id="PS00141">
    <property type="entry name" value="ASP_PROTEASE"/>
    <property type="match status" value="1"/>
</dbReference>
<reference evidence="5" key="1">
    <citation type="submission" date="2021-07" db="EMBL/GenBank/DDBJ databases">
        <title>Draft genome of Mortierella alpina, strain LL118, isolated from an aspen leaf litter sample.</title>
        <authorList>
            <person name="Yang S."/>
            <person name="Vinatzer B.A."/>
        </authorList>
    </citation>
    <scope>NUCLEOTIDE SEQUENCE</scope>
    <source>
        <strain evidence="5">LL118</strain>
    </source>
</reference>
<dbReference type="PANTHER" id="PTHR47966">
    <property type="entry name" value="BETA-SITE APP-CLEAVING ENZYME, ISOFORM A-RELATED"/>
    <property type="match status" value="1"/>
</dbReference>
<dbReference type="InterPro" id="IPR001461">
    <property type="entry name" value="Aspartic_peptidase_A1"/>
</dbReference>
<dbReference type="AlphaFoldDB" id="A0A9P8CUG7"/>
<dbReference type="PROSITE" id="PS51767">
    <property type="entry name" value="PEPTIDASE_A1"/>
    <property type="match status" value="1"/>
</dbReference>